<organism evidence="1 2">
    <name type="scientific">Novipirellula herctigrandis</name>
    <dbReference type="NCBI Taxonomy" id="2527986"/>
    <lineage>
        <taxon>Bacteria</taxon>
        <taxon>Pseudomonadati</taxon>
        <taxon>Planctomycetota</taxon>
        <taxon>Planctomycetia</taxon>
        <taxon>Pirellulales</taxon>
        <taxon>Pirellulaceae</taxon>
        <taxon>Novipirellula</taxon>
    </lineage>
</organism>
<evidence type="ECO:0000313" key="1">
    <source>
        <dbReference type="EMBL" id="TWT83618.1"/>
    </source>
</evidence>
<dbReference type="OrthoDB" id="282689at2"/>
<dbReference type="InterPro" id="IPR011463">
    <property type="entry name" value="DUF1569"/>
</dbReference>
<dbReference type="RefSeq" id="WP_146400907.1">
    <property type="nucleotide sequence ID" value="NZ_SJPJ01000001.1"/>
</dbReference>
<dbReference type="AlphaFoldDB" id="A0A5C5Z8R2"/>
<keyword evidence="2" id="KW-1185">Reference proteome</keyword>
<evidence type="ECO:0008006" key="3">
    <source>
        <dbReference type="Google" id="ProtNLM"/>
    </source>
</evidence>
<dbReference type="EMBL" id="SJPJ01000001">
    <property type="protein sequence ID" value="TWT83618.1"/>
    <property type="molecule type" value="Genomic_DNA"/>
</dbReference>
<protein>
    <recommendedName>
        <fullName evidence="3">DinB superfamily protein</fullName>
    </recommendedName>
</protein>
<accession>A0A5C5Z8R2</accession>
<evidence type="ECO:0000313" key="2">
    <source>
        <dbReference type="Proteomes" id="UP000315010"/>
    </source>
</evidence>
<proteinExistence type="predicted"/>
<comment type="caution">
    <text evidence="1">The sequence shown here is derived from an EMBL/GenBank/DDBJ whole genome shotgun (WGS) entry which is preliminary data.</text>
</comment>
<sequence>MTAERRSIKFENLDQVVLKLDQLLAQGYTKTGNWDLSAICGHLNDWMRFSIDGYPKSPLPIRFVLWLMKVTMGRRQLDSVLKKGFRDRLPTMPGTVYDTDRSTDAEAVSQLTDTINRFKVFAGPVHPSPLYGPLTHDEALQLQLAHCSHHLKFLTPKTP</sequence>
<gene>
    <name evidence="1" type="ORF">CA13_50850</name>
</gene>
<dbReference type="Proteomes" id="UP000315010">
    <property type="component" value="Unassembled WGS sequence"/>
</dbReference>
<reference evidence="1 2" key="1">
    <citation type="submission" date="2019-02" db="EMBL/GenBank/DDBJ databases">
        <title>Deep-cultivation of Planctomycetes and their phenomic and genomic characterization uncovers novel biology.</title>
        <authorList>
            <person name="Wiegand S."/>
            <person name="Jogler M."/>
            <person name="Boedeker C."/>
            <person name="Pinto D."/>
            <person name="Vollmers J."/>
            <person name="Rivas-Marin E."/>
            <person name="Kohn T."/>
            <person name="Peeters S.H."/>
            <person name="Heuer A."/>
            <person name="Rast P."/>
            <person name="Oberbeckmann S."/>
            <person name="Bunk B."/>
            <person name="Jeske O."/>
            <person name="Meyerdierks A."/>
            <person name="Storesund J.E."/>
            <person name="Kallscheuer N."/>
            <person name="Luecker S."/>
            <person name="Lage O.M."/>
            <person name="Pohl T."/>
            <person name="Merkel B.J."/>
            <person name="Hornburger P."/>
            <person name="Mueller R.-W."/>
            <person name="Bruemmer F."/>
            <person name="Labrenz M."/>
            <person name="Spormann A.M."/>
            <person name="Op Den Camp H."/>
            <person name="Overmann J."/>
            <person name="Amann R."/>
            <person name="Jetten M.S.M."/>
            <person name="Mascher T."/>
            <person name="Medema M.H."/>
            <person name="Devos D.P."/>
            <person name="Kaster A.-K."/>
            <person name="Ovreas L."/>
            <person name="Rohde M."/>
            <person name="Galperin M.Y."/>
            <person name="Jogler C."/>
        </authorList>
    </citation>
    <scope>NUCLEOTIDE SEQUENCE [LARGE SCALE GENOMIC DNA]</scope>
    <source>
        <strain evidence="1 2">CA13</strain>
    </source>
</reference>
<name>A0A5C5Z8R2_9BACT</name>
<dbReference type="Pfam" id="PF07606">
    <property type="entry name" value="DUF1569"/>
    <property type="match status" value="1"/>
</dbReference>